<keyword evidence="2 4" id="KW-0863">Zinc-finger</keyword>
<feature type="non-terminal residue" evidence="7">
    <location>
        <position position="340"/>
    </location>
</feature>
<dbReference type="STRING" id="4846.A0A367J9V6"/>
<reference evidence="7 8" key="1">
    <citation type="journal article" date="2018" name="G3 (Bethesda)">
        <title>Phylogenetic and Phylogenomic Definition of Rhizopus Species.</title>
        <authorList>
            <person name="Gryganskyi A.P."/>
            <person name="Golan J."/>
            <person name="Dolatabadi S."/>
            <person name="Mondo S."/>
            <person name="Robb S."/>
            <person name="Idnurm A."/>
            <person name="Muszewska A."/>
            <person name="Steczkiewicz K."/>
            <person name="Masonjones S."/>
            <person name="Liao H.L."/>
            <person name="Gajdeczka M.T."/>
            <person name="Anike F."/>
            <person name="Vuek A."/>
            <person name="Anishchenko I.M."/>
            <person name="Voigt K."/>
            <person name="de Hoog G.S."/>
            <person name="Smith M.E."/>
            <person name="Heitman J."/>
            <person name="Vilgalys R."/>
            <person name="Stajich J.E."/>
        </authorList>
    </citation>
    <scope>NUCLEOTIDE SEQUENCE [LARGE SCALE GENOMIC DNA]</scope>
    <source>
        <strain evidence="7 8">LSU 92-RS-03</strain>
    </source>
</reference>
<dbReference type="InterPro" id="IPR013083">
    <property type="entry name" value="Znf_RING/FYVE/PHD"/>
</dbReference>
<feature type="domain" description="SPX" evidence="6">
    <location>
        <begin position="1"/>
        <end position="261"/>
    </location>
</feature>
<keyword evidence="3" id="KW-0862">Zinc</keyword>
<comment type="caution">
    <text evidence="7">The sequence shown here is derived from an EMBL/GenBank/DDBJ whole genome shotgun (WGS) entry which is preliminary data.</text>
</comment>
<evidence type="ECO:0000256" key="1">
    <source>
        <dbReference type="ARBA" id="ARBA00022723"/>
    </source>
</evidence>
<proteinExistence type="predicted"/>
<evidence type="ECO:0000256" key="2">
    <source>
        <dbReference type="ARBA" id="ARBA00022771"/>
    </source>
</evidence>
<evidence type="ECO:0000256" key="4">
    <source>
        <dbReference type="PROSITE-ProRule" id="PRU00175"/>
    </source>
</evidence>
<dbReference type="PROSITE" id="PS51382">
    <property type="entry name" value="SPX"/>
    <property type="match status" value="1"/>
</dbReference>
<dbReference type="AlphaFoldDB" id="A0A367J9V6"/>
<evidence type="ECO:0008006" key="9">
    <source>
        <dbReference type="Google" id="ProtNLM"/>
    </source>
</evidence>
<dbReference type="PROSITE" id="PS00518">
    <property type="entry name" value="ZF_RING_1"/>
    <property type="match status" value="1"/>
</dbReference>
<dbReference type="EMBL" id="PJQM01003898">
    <property type="protein sequence ID" value="RCH86609.1"/>
    <property type="molecule type" value="Genomic_DNA"/>
</dbReference>
<evidence type="ECO:0000256" key="3">
    <source>
        <dbReference type="ARBA" id="ARBA00022833"/>
    </source>
</evidence>
<keyword evidence="8" id="KW-1185">Reference proteome</keyword>
<evidence type="ECO:0000313" key="8">
    <source>
        <dbReference type="Proteomes" id="UP000253551"/>
    </source>
</evidence>
<organism evidence="7 8">
    <name type="scientific">Rhizopus stolonifer</name>
    <name type="common">Rhizopus nigricans</name>
    <dbReference type="NCBI Taxonomy" id="4846"/>
    <lineage>
        <taxon>Eukaryota</taxon>
        <taxon>Fungi</taxon>
        <taxon>Fungi incertae sedis</taxon>
        <taxon>Mucoromycota</taxon>
        <taxon>Mucoromycotina</taxon>
        <taxon>Mucoromycetes</taxon>
        <taxon>Mucorales</taxon>
        <taxon>Mucorineae</taxon>
        <taxon>Rhizopodaceae</taxon>
        <taxon>Rhizopus</taxon>
    </lineage>
</organism>
<dbReference type="Proteomes" id="UP000253551">
    <property type="component" value="Unassembled WGS sequence"/>
</dbReference>
<evidence type="ECO:0000313" key="7">
    <source>
        <dbReference type="EMBL" id="RCH86609.1"/>
    </source>
</evidence>
<dbReference type="OrthoDB" id="1703270at2759"/>
<dbReference type="Pfam" id="PF03105">
    <property type="entry name" value="SPX"/>
    <property type="match status" value="1"/>
</dbReference>
<evidence type="ECO:0000259" key="5">
    <source>
        <dbReference type="PROSITE" id="PS50089"/>
    </source>
</evidence>
<dbReference type="InterPro" id="IPR017907">
    <property type="entry name" value="Znf_RING_CS"/>
</dbReference>
<dbReference type="PANTHER" id="PTHR23327:SF51">
    <property type="entry name" value="TRANSCRIPTIONAL REGULATOR OF YEAST FORM ADHERENCE 3"/>
    <property type="match status" value="1"/>
</dbReference>
<dbReference type="GO" id="GO:0008270">
    <property type="term" value="F:zinc ion binding"/>
    <property type="evidence" value="ECO:0007669"/>
    <property type="project" value="UniProtKB-KW"/>
</dbReference>
<evidence type="ECO:0000259" key="6">
    <source>
        <dbReference type="PROSITE" id="PS51382"/>
    </source>
</evidence>
<feature type="domain" description="RING-type" evidence="5">
    <location>
        <begin position="297"/>
        <end position="336"/>
    </location>
</feature>
<dbReference type="Gene3D" id="3.30.40.10">
    <property type="entry name" value="Zinc/RING finger domain, C3HC4 (zinc finger)"/>
    <property type="match status" value="1"/>
</dbReference>
<keyword evidence="1" id="KW-0479">Metal-binding</keyword>
<name>A0A367J9V6_RHIST</name>
<dbReference type="SUPFAM" id="SSF57850">
    <property type="entry name" value="RING/U-box"/>
    <property type="match status" value="1"/>
</dbReference>
<accession>A0A367J9V6</accession>
<dbReference type="InterPro" id="IPR001841">
    <property type="entry name" value="Znf_RING"/>
</dbReference>
<dbReference type="PANTHER" id="PTHR23327">
    <property type="entry name" value="RING FINGER PROTEIN 127"/>
    <property type="match status" value="1"/>
</dbReference>
<dbReference type="Pfam" id="PF00097">
    <property type="entry name" value="zf-C3HC4"/>
    <property type="match status" value="1"/>
</dbReference>
<dbReference type="SMART" id="SM00184">
    <property type="entry name" value="RING"/>
    <property type="match status" value="1"/>
</dbReference>
<dbReference type="PROSITE" id="PS50089">
    <property type="entry name" value="ZF_RING_2"/>
    <property type="match status" value="1"/>
</dbReference>
<sequence>METAAYSLPEDWRPYLIHYKTLKKSIRLVVDELESRGISSEWINTLDTEEAMRIDYTLSGDAGKPQPCIKITITDPASIPTADETVLLKLIPVTQAISTEPLSIKIELVRDSEFFHLLLHELSSAAVLHDLEKKRFFGNIENLENELIVAASPEKKDLYVWREIFQLYSEASIFTDQYGRQQLYKTSQEQLQWFTAELARVSLAKKLATKHSKVALAQFLSINAQLVQFKQFQSLNQTAMIKILKKHDKRSGLSATSEFSSFAENNAMFIEGVLSCLFHTIQTKIIAIVPQPEDYDCPVCYSIAWRPIRLQCGHVFCVRCLIKAHKKRLYDCPVCRQAFA</sequence>
<dbReference type="InterPro" id="IPR018957">
    <property type="entry name" value="Znf_C3HC4_RING-type"/>
</dbReference>
<protein>
    <recommendedName>
        <fullName evidence="9">RING-type domain-containing protein</fullName>
    </recommendedName>
</protein>
<dbReference type="InterPro" id="IPR004331">
    <property type="entry name" value="SPX_dom"/>
</dbReference>
<gene>
    <name evidence="7" type="ORF">CU098_006479</name>
</gene>